<evidence type="ECO:0000313" key="2">
    <source>
        <dbReference type="EMBL" id="PJA41470.1"/>
    </source>
</evidence>
<organism evidence="2 3">
    <name type="scientific">candidate division WWE3 bacterium CG_4_9_14_3_um_filter_34_6</name>
    <dbReference type="NCBI Taxonomy" id="1975079"/>
    <lineage>
        <taxon>Bacteria</taxon>
        <taxon>Katanobacteria</taxon>
    </lineage>
</organism>
<accession>A0A2M7X5Q6</accession>
<sequence>MKIKIFIAILILFLSFVYQEYPKWRNYNDDFVHVYFLDVGQGDAILIKDNRRRLFLIDGGPNRQIIFQLSNILPFWINRIDYVIASHPHADHITGLFYVLQKYDVDCIVYYPSSNPISNVDKEFQSLISNLAISECENDEISHWQFNLSTKLGDENLNSVVAMYSYKDFDVLLTGDAEIETQKKMLQYIEKDIEVIKVPHHGSFDSYYLPFLYNLRPELAVISVGENNRFNHPNQKTVDGYTNLGINILRTDLNETIHIRSDGNRWEVVK</sequence>
<dbReference type="PANTHER" id="PTHR30619">
    <property type="entry name" value="DNA INTERNALIZATION/COMPETENCE PROTEIN COMEC/REC2"/>
    <property type="match status" value="1"/>
</dbReference>
<gene>
    <name evidence="2" type="ORF">CO178_00075</name>
</gene>
<dbReference type="InterPro" id="IPR035681">
    <property type="entry name" value="ComA-like_MBL"/>
</dbReference>
<reference evidence="3" key="1">
    <citation type="submission" date="2017-09" db="EMBL/GenBank/DDBJ databases">
        <title>Depth-based differentiation of microbial function through sediment-hosted aquifers and enrichment of novel symbionts in the deep terrestrial subsurface.</title>
        <authorList>
            <person name="Probst A.J."/>
            <person name="Ladd B."/>
            <person name="Jarett J.K."/>
            <person name="Geller-Mcgrath D.E."/>
            <person name="Sieber C.M.K."/>
            <person name="Emerson J.B."/>
            <person name="Anantharaman K."/>
            <person name="Thomas B.C."/>
            <person name="Malmstrom R."/>
            <person name="Stieglmeier M."/>
            <person name="Klingl A."/>
            <person name="Woyke T."/>
            <person name="Ryan C.M."/>
            <person name="Banfield J.F."/>
        </authorList>
    </citation>
    <scope>NUCLEOTIDE SEQUENCE [LARGE SCALE GENOMIC DNA]</scope>
</reference>
<dbReference type="PANTHER" id="PTHR30619:SF1">
    <property type="entry name" value="RECOMBINATION PROTEIN 2"/>
    <property type="match status" value="1"/>
</dbReference>
<proteinExistence type="predicted"/>
<dbReference type="SMART" id="SM00849">
    <property type="entry name" value="Lactamase_B"/>
    <property type="match status" value="1"/>
</dbReference>
<name>A0A2M7X5Q6_UNCKA</name>
<dbReference type="CDD" id="cd07731">
    <property type="entry name" value="ComA-like_MBL-fold"/>
    <property type="match status" value="1"/>
</dbReference>
<dbReference type="Pfam" id="PF00753">
    <property type="entry name" value="Lactamase_B"/>
    <property type="match status" value="1"/>
</dbReference>
<dbReference type="InterPro" id="IPR001279">
    <property type="entry name" value="Metallo-B-lactamas"/>
</dbReference>
<dbReference type="SUPFAM" id="SSF56281">
    <property type="entry name" value="Metallo-hydrolase/oxidoreductase"/>
    <property type="match status" value="1"/>
</dbReference>
<dbReference type="Gene3D" id="3.60.15.10">
    <property type="entry name" value="Ribonuclease Z/Hydroxyacylglutathione hydrolase-like"/>
    <property type="match status" value="1"/>
</dbReference>
<comment type="caution">
    <text evidence="2">The sequence shown here is derived from an EMBL/GenBank/DDBJ whole genome shotgun (WGS) entry which is preliminary data.</text>
</comment>
<dbReference type="Proteomes" id="UP000230683">
    <property type="component" value="Unassembled WGS sequence"/>
</dbReference>
<dbReference type="InterPro" id="IPR052159">
    <property type="entry name" value="Competence_DNA_uptake"/>
</dbReference>
<dbReference type="InterPro" id="IPR036866">
    <property type="entry name" value="RibonucZ/Hydroxyglut_hydro"/>
</dbReference>
<protein>
    <recommendedName>
        <fullName evidence="1">Metallo-beta-lactamase domain-containing protein</fullName>
    </recommendedName>
</protein>
<evidence type="ECO:0000313" key="3">
    <source>
        <dbReference type="Proteomes" id="UP000230683"/>
    </source>
</evidence>
<feature type="domain" description="Metallo-beta-lactamase" evidence="1">
    <location>
        <begin position="41"/>
        <end position="226"/>
    </location>
</feature>
<dbReference type="AlphaFoldDB" id="A0A2M7X5Q6"/>
<evidence type="ECO:0000259" key="1">
    <source>
        <dbReference type="SMART" id="SM00849"/>
    </source>
</evidence>
<dbReference type="EMBL" id="PFWY01000004">
    <property type="protein sequence ID" value="PJA41470.1"/>
    <property type="molecule type" value="Genomic_DNA"/>
</dbReference>